<feature type="region of interest" description="Disordered" evidence="1">
    <location>
        <begin position="86"/>
        <end position="125"/>
    </location>
</feature>
<gene>
    <name evidence="2" type="ORF">DILT_LOCUS15377</name>
</gene>
<name>A0A3P7QFF4_DIBLA</name>
<organism evidence="2 3">
    <name type="scientific">Dibothriocephalus latus</name>
    <name type="common">Fish tapeworm</name>
    <name type="synonym">Diphyllobothrium latum</name>
    <dbReference type="NCBI Taxonomy" id="60516"/>
    <lineage>
        <taxon>Eukaryota</taxon>
        <taxon>Metazoa</taxon>
        <taxon>Spiralia</taxon>
        <taxon>Lophotrochozoa</taxon>
        <taxon>Platyhelminthes</taxon>
        <taxon>Cestoda</taxon>
        <taxon>Eucestoda</taxon>
        <taxon>Diphyllobothriidea</taxon>
        <taxon>Diphyllobothriidae</taxon>
        <taxon>Dibothriocephalus</taxon>
    </lineage>
</organism>
<dbReference type="Proteomes" id="UP000281553">
    <property type="component" value="Unassembled WGS sequence"/>
</dbReference>
<keyword evidence="3" id="KW-1185">Reference proteome</keyword>
<dbReference type="OrthoDB" id="6280865at2759"/>
<sequence>MFLERLPSSIQTVLATGSDDCDVAKLATMADKMTEVERSSSVSMAHVSQPVAVLGSDLSDLKAQVAQMVATIATMLYSHPHYSLSPGCQRNGGTLPPDLEILPPRRIRSGELDRSSSPGPVGHTC</sequence>
<proteinExistence type="predicted"/>
<dbReference type="AlphaFoldDB" id="A0A3P7QFF4"/>
<evidence type="ECO:0000313" key="3">
    <source>
        <dbReference type="Proteomes" id="UP000281553"/>
    </source>
</evidence>
<accession>A0A3P7QFF4</accession>
<dbReference type="EMBL" id="UYRU01078790">
    <property type="protein sequence ID" value="VDN29496.1"/>
    <property type="molecule type" value="Genomic_DNA"/>
</dbReference>
<protein>
    <submittedName>
        <fullName evidence="2">Uncharacterized protein</fullName>
    </submittedName>
</protein>
<reference evidence="2 3" key="1">
    <citation type="submission" date="2018-11" db="EMBL/GenBank/DDBJ databases">
        <authorList>
            <consortium name="Pathogen Informatics"/>
        </authorList>
    </citation>
    <scope>NUCLEOTIDE SEQUENCE [LARGE SCALE GENOMIC DNA]</scope>
</reference>
<evidence type="ECO:0000313" key="2">
    <source>
        <dbReference type="EMBL" id="VDN29496.1"/>
    </source>
</evidence>
<evidence type="ECO:0000256" key="1">
    <source>
        <dbReference type="SAM" id="MobiDB-lite"/>
    </source>
</evidence>